<evidence type="ECO:0000256" key="2">
    <source>
        <dbReference type="ARBA" id="ARBA00005982"/>
    </source>
</evidence>
<evidence type="ECO:0000256" key="7">
    <source>
        <dbReference type="SAM" id="Phobius"/>
    </source>
</evidence>
<dbReference type="PANTHER" id="PTHR11654">
    <property type="entry name" value="OLIGOPEPTIDE TRANSPORTER-RELATED"/>
    <property type="match status" value="1"/>
</dbReference>
<evidence type="ECO:0000256" key="1">
    <source>
        <dbReference type="ARBA" id="ARBA00004141"/>
    </source>
</evidence>
<reference evidence="8" key="2">
    <citation type="submission" date="2019-07" db="EMBL/GenBank/DDBJ databases">
        <authorList>
            <person name="Yang Y."/>
            <person name="Bocs S."/>
            <person name="Baudouin L."/>
        </authorList>
    </citation>
    <scope>NUCLEOTIDE SEQUENCE</scope>
    <source>
        <tissue evidence="8">Spear leaf of Hainan Tall coconut</tissue>
    </source>
</reference>
<keyword evidence="9" id="KW-1185">Reference proteome</keyword>
<protein>
    <submittedName>
        <fullName evidence="8">Uncharacterized protein</fullName>
    </submittedName>
</protein>
<organism evidence="8 9">
    <name type="scientific">Cocos nucifera</name>
    <name type="common">Coconut palm</name>
    <dbReference type="NCBI Taxonomy" id="13894"/>
    <lineage>
        <taxon>Eukaryota</taxon>
        <taxon>Viridiplantae</taxon>
        <taxon>Streptophyta</taxon>
        <taxon>Embryophyta</taxon>
        <taxon>Tracheophyta</taxon>
        <taxon>Spermatophyta</taxon>
        <taxon>Magnoliopsida</taxon>
        <taxon>Liliopsida</taxon>
        <taxon>Arecaceae</taxon>
        <taxon>Arecoideae</taxon>
        <taxon>Cocoseae</taxon>
        <taxon>Attaleinae</taxon>
        <taxon>Cocos</taxon>
    </lineage>
</organism>
<dbReference type="PROSITE" id="PS01023">
    <property type="entry name" value="PTR2_2"/>
    <property type="match status" value="1"/>
</dbReference>
<dbReference type="InterPro" id="IPR000109">
    <property type="entry name" value="POT_fam"/>
</dbReference>
<evidence type="ECO:0000256" key="4">
    <source>
        <dbReference type="ARBA" id="ARBA00022989"/>
    </source>
</evidence>
<evidence type="ECO:0000256" key="6">
    <source>
        <dbReference type="RuleBase" id="RU003755"/>
    </source>
</evidence>
<comment type="caution">
    <text evidence="8">The sequence shown here is derived from an EMBL/GenBank/DDBJ whole genome shotgun (WGS) entry which is preliminary data.</text>
</comment>
<dbReference type="InterPro" id="IPR018456">
    <property type="entry name" value="PTR2_symporter_CS"/>
</dbReference>
<comment type="subcellular location">
    <subcellularLocation>
        <location evidence="1 6">Membrane</location>
        <topology evidence="1 6">Multi-pass membrane protein</topology>
    </subcellularLocation>
</comment>
<evidence type="ECO:0000256" key="3">
    <source>
        <dbReference type="ARBA" id="ARBA00022692"/>
    </source>
</evidence>
<dbReference type="GO" id="GO:0016020">
    <property type="term" value="C:membrane"/>
    <property type="evidence" value="ECO:0007669"/>
    <property type="project" value="UniProtKB-SubCell"/>
</dbReference>
<evidence type="ECO:0000256" key="5">
    <source>
        <dbReference type="ARBA" id="ARBA00023136"/>
    </source>
</evidence>
<dbReference type="OrthoDB" id="8904098at2759"/>
<evidence type="ECO:0000313" key="8">
    <source>
        <dbReference type="EMBL" id="KAG1361986.1"/>
    </source>
</evidence>
<sequence length="274" mass="30304">MTAVFLSNQVIKNAILSFILTSFSCDGMVIITLSASLQSLKPRPCEGNSCPSATQVQKIVFYSGLYLIAFSSGGVKSSLLPLGADQFDDENPAERTKQGSFFNWFYFCINVGALTSSTLIVWIQEHVGWAVGYGIASLCMALAAGCFLIGMPIIRTREPQGCPLKRVLQVLVACLHKVNLRVPADSSCLYDVQDNDFNIQGTRKLAHTTQFRFLDKAATMSDLDCKEGGEYSPWRLCTVTQVEELKMLLRLFPIWVASIVYSIAYAQMYTTLVE</sequence>
<dbReference type="SUPFAM" id="SSF103473">
    <property type="entry name" value="MFS general substrate transporter"/>
    <property type="match status" value="1"/>
</dbReference>
<dbReference type="Pfam" id="PF00854">
    <property type="entry name" value="PTR2"/>
    <property type="match status" value="1"/>
</dbReference>
<evidence type="ECO:0000313" key="9">
    <source>
        <dbReference type="Proteomes" id="UP000797356"/>
    </source>
</evidence>
<feature type="transmembrane region" description="Helical" evidence="7">
    <location>
        <begin position="14"/>
        <end position="33"/>
    </location>
</feature>
<reference evidence="8" key="1">
    <citation type="journal article" date="2017" name="Gigascience">
        <title>The genome draft of coconut (Cocos nucifera).</title>
        <authorList>
            <person name="Xiao Y."/>
            <person name="Xu P."/>
            <person name="Fan H."/>
            <person name="Baudouin L."/>
            <person name="Xia W."/>
            <person name="Bocs S."/>
            <person name="Xu J."/>
            <person name="Li Q."/>
            <person name="Guo A."/>
            <person name="Zhou L."/>
            <person name="Li J."/>
            <person name="Wu Y."/>
            <person name="Ma Z."/>
            <person name="Armero A."/>
            <person name="Issali A.E."/>
            <person name="Liu N."/>
            <person name="Peng M."/>
            <person name="Yang Y."/>
        </authorList>
    </citation>
    <scope>NUCLEOTIDE SEQUENCE</scope>
    <source>
        <tissue evidence="8">Spear leaf of Hainan Tall coconut</tissue>
    </source>
</reference>
<keyword evidence="4 7" id="KW-1133">Transmembrane helix</keyword>
<comment type="similarity">
    <text evidence="2 6">Belongs to the major facilitator superfamily. Proton-dependent oligopeptide transporter (POT/PTR) (TC 2.A.17) family.</text>
</comment>
<keyword evidence="6" id="KW-0813">Transport</keyword>
<dbReference type="Proteomes" id="UP000797356">
    <property type="component" value="Chromosome 10"/>
</dbReference>
<dbReference type="GO" id="GO:0006857">
    <property type="term" value="P:oligopeptide transport"/>
    <property type="evidence" value="ECO:0007669"/>
    <property type="project" value="InterPro"/>
</dbReference>
<gene>
    <name evidence="8" type="ORF">COCNU_10G002050</name>
</gene>
<accession>A0A8K0IKR7</accession>
<proteinExistence type="inferred from homology"/>
<feature type="transmembrane region" description="Helical" evidence="7">
    <location>
        <begin position="248"/>
        <end position="268"/>
    </location>
</feature>
<feature type="transmembrane region" description="Helical" evidence="7">
    <location>
        <begin position="129"/>
        <end position="150"/>
    </location>
</feature>
<keyword evidence="5 7" id="KW-0472">Membrane</keyword>
<dbReference type="InterPro" id="IPR036259">
    <property type="entry name" value="MFS_trans_sf"/>
</dbReference>
<dbReference type="Gene3D" id="1.20.1250.20">
    <property type="entry name" value="MFS general substrate transporter like domains"/>
    <property type="match status" value="1"/>
</dbReference>
<dbReference type="AlphaFoldDB" id="A0A8K0IKR7"/>
<keyword evidence="3 6" id="KW-0812">Transmembrane</keyword>
<name>A0A8K0IKR7_COCNU</name>
<feature type="transmembrane region" description="Helical" evidence="7">
    <location>
        <begin position="104"/>
        <end position="123"/>
    </location>
</feature>
<dbReference type="GO" id="GO:0022857">
    <property type="term" value="F:transmembrane transporter activity"/>
    <property type="evidence" value="ECO:0007669"/>
    <property type="project" value="InterPro"/>
</dbReference>
<dbReference type="EMBL" id="CM017881">
    <property type="protein sequence ID" value="KAG1361986.1"/>
    <property type="molecule type" value="Genomic_DNA"/>
</dbReference>